<reference evidence="2 3" key="1">
    <citation type="journal article" date="2016" name="Mol. Biol. Evol.">
        <title>Comparative Genomics of Early-Diverging Mushroom-Forming Fungi Provides Insights into the Origins of Lignocellulose Decay Capabilities.</title>
        <authorList>
            <person name="Nagy L.G."/>
            <person name="Riley R."/>
            <person name="Tritt A."/>
            <person name="Adam C."/>
            <person name="Daum C."/>
            <person name="Floudas D."/>
            <person name="Sun H."/>
            <person name="Yadav J.S."/>
            <person name="Pangilinan J."/>
            <person name="Larsson K.H."/>
            <person name="Matsuura K."/>
            <person name="Barry K."/>
            <person name="Labutti K."/>
            <person name="Kuo R."/>
            <person name="Ohm R.A."/>
            <person name="Bhattacharya S.S."/>
            <person name="Shirouzu T."/>
            <person name="Yoshinaga Y."/>
            <person name="Martin F.M."/>
            <person name="Grigoriev I.V."/>
            <person name="Hibbett D.S."/>
        </authorList>
    </citation>
    <scope>NUCLEOTIDE SEQUENCE [LARGE SCALE GENOMIC DNA]</scope>
    <source>
        <strain evidence="2 3">HHB14362 ss-1</strain>
    </source>
</reference>
<dbReference type="EMBL" id="KV425671">
    <property type="protein sequence ID" value="KZT18581.1"/>
    <property type="molecule type" value="Genomic_DNA"/>
</dbReference>
<dbReference type="Proteomes" id="UP000076761">
    <property type="component" value="Unassembled WGS sequence"/>
</dbReference>
<proteinExistence type="predicted"/>
<organism evidence="2 3">
    <name type="scientific">Neolentinus lepideus HHB14362 ss-1</name>
    <dbReference type="NCBI Taxonomy" id="1314782"/>
    <lineage>
        <taxon>Eukaryota</taxon>
        <taxon>Fungi</taxon>
        <taxon>Dikarya</taxon>
        <taxon>Basidiomycota</taxon>
        <taxon>Agaricomycotina</taxon>
        <taxon>Agaricomycetes</taxon>
        <taxon>Gloeophyllales</taxon>
        <taxon>Gloeophyllaceae</taxon>
        <taxon>Neolentinus</taxon>
    </lineage>
</organism>
<protein>
    <submittedName>
        <fullName evidence="2">Uncharacterized protein</fullName>
    </submittedName>
</protein>
<gene>
    <name evidence="2" type="ORF">NEOLEDRAFT_148713</name>
</gene>
<feature type="compositionally biased region" description="Polar residues" evidence="1">
    <location>
        <begin position="87"/>
        <end position="98"/>
    </location>
</feature>
<keyword evidence="3" id="KW-1185">Reference proteome</keyword>
<evidence type="ECO:0000313" key="3">
    <source>
        <dbReference type="Proteomes" id="UP000076761"/>
    </source>
</evidence>
<dbReference type="AlphaFoldDB" id="A0A165MNU0"/>
<name>A0A165MNU0_9AGAM</name>
<feature type="compositionally biased region" description="Basic residues" evidence="1">
    <location>
        <begin position="53"/>
        <end position="79"/>
    </location>
</feature>
<accession>A0A165MNU0</accession>
<sequence length="98" mass="11313">MCYSLLSESAIIPMCIAVSAHPPTQQTVSTARRKLSRQKDVERSRRCESFNLRRPKGRKSRARCRPARDRLRHLHHRRTTRDDESLKPNSGSPESSSE</sequence>
<evidence type="ECO:0000313" key="2">
    <source>
        <dbReference type="EMBL" id="KZT18581.1"/>
    </source>
</evidence>
<feature type="region of interest" description="Disordered" evidence="1">
    <location>
        <begin position="22"/>
        <end position="98"/>
    </location>
</feature>
<dbReference type="InParanoid" id="A0A165MNU0"/>
<evidence type="ECO:0000256" key="1">
    <source>
        <dbReference type="SAM" id="MobiDB-lite"/>
    </source>
</evidence>
<feature type="compositionally biased region" description="Basic and acidic residues" evidence="1">
    <location>
        <begin position="37"/>
        <end position="48"/>
    </location>
</feature>